<evidence type="ECO:0000313" key="3">
    <source>
        <dbReference type="Proteomes" id="UP000198211"/>
    </source>
</evidence>
<keyword evidence="1" id="KW-0732">Signal</keyword>
<organism evidence="2 3">
    <name type="scientific">Phytophthora megakarya</name>
    <dbReference type="NCBI Taxonomy" id="4795"/>
    <lineage>
        <taxon>Eukaryota</taxon>
        <taxon>Sar</taxon>
        <taxon>Stramenopiles</taxon>
        <taxon>Oomycota</taxon>
        <taxon>Peronosporomycetes</taxon>
        <taxon>Peronosporales</taxon>
        <taxon>Peronosporaceae</taxon>
        <taxon>Phytophthora</taxon>
    </lineage>
</organism>
<proteinExistence type="predicted"/>
<dbReference type="Proteomes" id="UP000198211">
    <property type="component" value="Unassembled WGS sequence"/>
</dbReference>
<reference evidence="3" key="1">
    <citation type="submission" date="2017-03" db="EMBL/GenBank/DDBJ databases">
        <title>Phytopthora megakarya and P. palmivora, two closely related causual agents of cacao black pod achieved similar genome size and gene model numbers by different mechanisms.</title>
        <authorList>
            <person name="Ali S."/>
            <person name="Shao J."/>
            <person name="Larry D.J."/>
            <person name="Kronmiller B."/>
            <person name="Shen D."/>
            <person name="Strem M.D."/>
            <person name="Melnick R.L."/>
            <person name="Guiltinan M.J."/>
            <person name="Tyler B.M."/>
            <person name="Meinhardt L.W."/>
            <person name="Bailey B.A."/>
        </authorList>
    </citation>
    <scope>NUCLEOTIDE SEQUENCE [LARGE SCALE GENOMIC DNA]</scope>
    <source>
        <strain evidence="3">zdho120</strain>
    </source>
</reference>
<keyword evidence="3" id="KW-1185">Reference proteome</keyword>
<feature type="signal peptide" evidence="1">
    <location>
        <begin position="1"/>
        <end position="23"/>
    </location>
</feature>
<dbReference type="EMBL" id="NBNE01001204">
    <property type="protein sequence ID" value="OWZ15048.1"/>
    <property type="molecule type" value="Genomic_DNA"/>
</dbReference>
<evidence type="ECO:0000256" key="1">
    <source>
        <dbReference type="SAM" id="SignalP"/>
    </source>
</evidence>
<sequence>MRHFSAAVLVAVVLLANVERAISKLITDYPIVNHDPVGYQNGVTPKRLLRRFDEESEERAIGGSSISRLTIKIKRDMSKFTEKVKNLNKYDNELAVKFKLADRDIDKILTSANLKKVTEQVKKANAKNIFKKTTVIGTLTAGYGDDVLAKAIATIEQKAVLEGNSILKQQMRALRQDQLMRWKDGGNSANDVFKLLKAENVRDDSRMFLVLDDYVKLVNRKKSDPGETLLNTLIKGFKSDDKVGALLNAAKKEPDTMEKALQ</sequence>
<dbReference type="AlphaFoldDB" id="A0A225WCS8"/>
<accession>A0A225WCS8</accession>
<evidence type="ECO:0000313" key="2">
    <source>
        <dbReference type="EMBL" id="OWZ15048.1"/>
    </source>
</evidence>
<protein>
    <recommendedName>
        <fullName evidence="4">RxLR effector protein</fullName>
    </recommendedName>
</protein>
<evidence type="ECO:0008006" key="4">
    <source>
        <dbReference type="Google" id="ProtNLM"/>
    </source>
</evidence>
<comment type="caution">
    <text evidence="2">The sequence shown here is derived from an EMBL/GenBank/DDBJ whole genome shotgun (WGS) entry which is preliminary data.</text>
</comment>
<dbReference type="OrthoDB" id="129026at2759"/>
<gene>
    <name evidence="2" type="ORF">PHMEG_00011384</name>
</gene>
<name>A0A225WCS8_9STRA</name>
<feature type="chain" id="PRO_5012511025" description="RxLR effector protein" evidence="1">
    <location>
        <begin position="24"/>
        <end position="262"/>
    </location>
</feature>